<dbReference type="Proteomes" id="UP000183940">
    <property type="component" value="Unassembled WGS sequence"/>
</dbReference>
<evidence type="ECO:0000313" key="3">
    <source>
        <dbReference type="Proteomes" id="UP000183940"/>
    </source>
</evidence>
<sequence length="149" mass="17275">MILKKFLIDSLLFSLLAIPFQYLFFILSGWRGLAKHYKARKPDSMVLSRWEDGSVGSMSLYSILNVGICDEGLFLSLTPPIYPSLFIPWEDITEVSSSSFGDPRLDKYKLYIGNPHITIISLRKETLKPARKILLTKFSNYETWWEYLL</sequence>
<reference evidence="2" key="1">
    <citation type="submission" date="2016-10" db="EMBL/GenBank/DDBJ databases">
        <title>CRISPR-Cas defence system in Roseofilum reptotaenium: evidence of a bacteriophage-cyanobacterium arms race in the coral black band disease.</title>
        <authorList>
            <person name="Buerger P."/>
            <person name="Wood-Charlson E.M."/>
            <person name="Weynberg K.D."/>
            <person name="Willis B."/>
            <person name="Van Oppen M.J."/>
        </authorList>
    </citation>
    <scope>NUCLEOTIDE SEQUENCE [LARGE SCALE GENOMIC DNA]</scope>
    <source>
        <strain evidence="2">AO1-A</strain>
    </source>
</reference>
<dbReference type="EMBL" id="MLAW01000016">
    <property type="protein sequence ID" value="OJJ25539.1"/>
    <property type="molecule type" value="Genomic_DNA"/>
</dbReference>
<comment type="caution">
    <text evidence="2">The sequence shown here is derived from an EMBL/GenBank/DDBJ whole genome shotgun (WGS) entry which is preliminary data.</text>
</comment>
<evidence type="ECO:0000313" key="2">
    <source>
        <dbReference type="EMBL" id="OJJ25539.1"/>
    </source>
</evidence>
<accession>A0A1L9QSB0</accession>
<keyword evidence="1" id="KW-0812">Transmembrane</keyword>
<organism evidence="2 3">
    <name type="scientific">Roseofilum reptotaenium AO1-A</name>
    <dbReference type="NCBI Taxonomy" id="1925591"/>
    <lineage>
        <taxon>Bacteria</taxon>
        <taxon>Bacillati</taxon>
        <taxon>Cyanobacteriota</taxon>
        <taxon>Cyanophyceae</taxon>
        <taxon>Desertifilales</taxon>
        <taxon>Desertifilaceae</taxon>
        <taxon>Roseofilum</taxon>
    </lineage>
</organism>
<proteinExistence type="predicted"/>
<keyword evidence="3" id="KW-1185">Reference proteome</keyword>
<protein>
    <submittedName>
        <fullName evidence="2">Uncharacterized protein</fullName>
    </submittedName>
</protein>
<dbReference type="AlphaFoldDB" id="A0A1L9QSB0"/>
<evidence type="ECO:0000256" key="1">
    <source>
        <dbReference type="SAM" id="Phobius"/>
    </source>
</evidence>
<gene>
    <name evidence="2" type="ORF">BI308_11285</name>
</gene>
<feature type="transmembrane region" description="Helical" evidence="1">
    <location>
        <begin position="6"/>
        <end position="30"/>
    </location>
</feature>
<keyword evidence="1" id="KW-1133">Transmembrane helix</keyword>
<name>A0A1L9QSB0_9CYAN</name>
<keyword evidence="1" id="KW-0472">Membrane</keyword>